<dbReference type="RefSeq" id="WP_213009205.1">
    <property type="nucleotide sequence ID" value="NZ_BOQN01000066.1"/>
</dbReference>
<dbReference type="PANTHER" id="PTHR43591">
    <property type="entry name" value="METHYLTRANSFERASE"/>
    <property type="match status" value="1"/>
</dbReference>
<dbReference type="SUPFAM" id="SSF53335">
    <property type="entry name" value="S-adenosyl-L-methionine-dependent methyltransferases"/>
    <property type="match status" value="1"/>
</dbReference>
<proteinExistence type="predicted"/>
<dbReference type="Gene3D" id="3.40.50.150">
    <property type="entry name" value="Vaccinia Virus protein VP39"/>
    <property type="match status" value="1"/>
</dbReference>
<reference evidence="2 3" key="1">
    <citation type="submission" date="2021-03" db="EMBL/GenBank/DDBJ databases">
        <title>Whole genome shotgun sequence of Actinoplanes toevensis NBRC 105298.</title>
        <authorList>
            <person name="Komaki H."/>
            <person name="Tamura T."/>
        </authorList>
    </citation>
    <scope>NUCLEOTIDE SEQUENCE [LARGE SCALE GENOMIC DNA]</scope>
    <source>
        <strain evidence="2 3">NBRC 105298</strain>
    </source>
</reference>
<dbReference type="AlphaFoldDB" id="A0A919TCB8"/>
<sequence length="258" mass="28442">MTADLFDAASMYDEDYLHFFASPQGGAPTHGPLVGTAYTGANQAAGLVWRLLDLEPGMAVLDLACGHGTLANALAARGCRVTGLDSSAVFLDRAATAGTGVEWVRGDMRQLPEWTGRFDRVVNWTTAFGYFDDDTNRAVLREIARVLRPGGRLAMDLDNQARFLADYTPSRITVRRDDGDMLVDHHHLDPLTARFEVERTVIRDGRVRRLTFLKRLFAFPELRDWLTAAGFTGVQGHGEDGTPLTARHPRMIVTAGLQ</sequence>
<dbReference type="GO" id="GO:0008168">
    <property type="term" value="F:methyltransferase activity"/>
    <property type="evidence" value="ECO:0007669"/>
    <property type="project" value="UniProtKB-KW"/>
</dbReference>
<protein>
    <submittedName>
        <fullName evidence="2">Methyltransferase type 11</fullName>
    </submittedName>
</protein>
<organism evidence="2 3">
    <name type="scientific">Paractinoplanes toevensis</name>
    <dbReference type="NCBI Taxonomy" id="571911"/>
    <lineage>
        <taxon>Bacteria</taxon>
        <taxon>Bacillati</taxon>
        <taxon>Actinomycetota</taxon>
        <taxon>Actinomycetes</taxon>
        <taxon>Micromonosporales</taxon>
        <taxon>Micromonosporaceae</taxon>
        <taxon>Paractinoplanes</taxon>
    </lineage>
</organism>
<feature type="domain" description="Methyltransferase" evidence="1">
    <location>
        <begin position="60"/>
        <end position="151"/>
    </location>
</feature>
<dbReference type="CDD" id="cd02440">
    <property type="entry name" value="AdoMet_MTases"/>
    <property type="match status" value="1"/>
</dbReference>
<gene>
    <name evidence="2" type="ORF">Ato02nite_051770</name>
</gene>
<dbReference type="InterPro" id="IPR029063">
    <property type="entry name" value="SAM-dependent_MTases_sf"/>
</dbReference>
<dbReference type="InterPro" id="IPR041698">
    <property type="entry name" value="Methyltransf_25"/>
</dbReference>
<comment type="caution">
    <text evidence="2">The sequence shown here is derived from an EMBL/GenBank/DDBJ whole genome shotgun (WGS) entry which is preliminary data.</text>
</comment>
<keyword evidence="2" id="KW-0808">Transferase</keyword>
<accession>A0A919TCB8</accession>
<evidence type="ECO:0000313" key="2">
    <source>
        <dbReference type="EMBL" id="GIM93384.1"/>
    </source>
</evidence>
<keyword evidence="3" id="KW-1185">Reference proteome</keyword>
<evidence type="ECO:0000313" key="3">
    <source>
        <dbReference type="Proteomes" id="UP000677082"/>
    </source>
</evidence>
<dbReference type="EMBL" id="BOQN01000066">
    <property type="protein sequence ID" value="GIM93384.1"/>
    <property type="molecule type" value="Genomic_DNA"/>
</dbReference>
<evidence type="ECO:0000259" key="1">
    <source>
        <dbReference type="Pfam" id="PF13649"/>
    </source>
</evidence>
<dbReference type="Proteomes" id="UP000677082">
    <property type="component" value="Unassembled WGS sequence"/>
</dbReference>
<dbReference type="Pfam" id="PF13649">
    <property type="entry name" value="Methyltransf_25"/>
    <property type="match status" value="1"/>
</dbReference>
<dbReference type="GO" id="GO:0032259">
    <property type="term" value="P:methylation"/>
    <property type="evidence" value="ECO:0007669"/>
    <property type="project" value="UniProtKB-KW"/>
</dbReference>
<keyword evidence="2" id="KW-0489">Methyltransferase</keyword>
<name>A0A919TCB8_9ACTN</name>